<keyword evidence="5 6" id="KW-0472">Membrane</keyword>
<evidence type="ECO:0000256" key="5">
    <source>
        <dbReference type="ARBA" id="ARBA00023136"/>
    </source>
</evidence>
<comment type="caution">
    <text evidence="6">Lacks conserved residue(s) required for the propagation of feature annotation.</text>
</comment>
<organism evidence="7 8">
    <name type="scientific">Basidiobolus meristosporus CBS 931.73</name>
    <dbReference type="NCBI Taxonomy" id="1314790"/>
    <lineage>
        <taxon>Eukaryota</taxon>
        <taxon>Fungi</taxon>
        <taxon>Fungi incertae sedis</taxon>
        <taxon>Zoopagomycota</taxon>
        <taxon>Entomophthoromycotina</taxon>
        <taxon>Basidiobolomycetes</taxon>
        <taxon>Basidiobolales</taxon>
        <taxon>Basidiobolaceae</taxon>
        <taxon>Basidiobolus</taxon>
    </lineage>
</organism>
<dbReference type="PANTHER" id="PTHR12300">
    <property type="entry name" value="HVA22-LIKE PROTEINS"/>
    <property type="match status" value="1"/>
</dbReference>
<evidence type="ECO:0000256" key="3">
    <source>
        <dbReference type="ARBA" id="ARBA00022692"/>
    </source>
</evidence>
<keyword evidence="3 6" id="KW-0812">Transmembrane</keyword>
<evidence type="ECO:0000313" key="7">
    <source>
        <dbReference type="EMBL" id="ORY05602.1"/>
    </source>
</evidence>
<name>A0A1Y1Z5N7_9FUNG</name>
<gene>
    <name evidence="7" type="ORF">K493DRAFT_274828</name>
</gene>
<evidence type="ECO:0000256" key="6">
    <source>
        <dbReference type="RuleBase" id="RU362006"/>
    </source>
</evidence>
<dbReference type="Pfam" id="PF03134">
    <property type="entry name" value="TB2_DP1_HVA22"/>
    <property type="match status" value="1"/>
</dbReference>
<dbReference type="InterPro" id="IPR004345">
    <property type="entry name" value="TB2_DP1_HVA22"/>
</dbReference>
<reference evidence="7 8" key="1">
    <citation type="submission" date="2016-07" db="EMBL/GenBank/DDBJ databases">
        <title>Pervasive Adenine N6-methylation of Active Genes in Fungi.</title>
        <authorList>
            <consortium name="DOE Joint Genome Institute"/>
            <person name="Mondo S.J."/>
            <person name="Dannebaum R.O."/>
            <person name="Kuo R.C."/>
            <person name="Labutti K."/>
            <person name="Haridas S."/>
            <person name="Kuo A."/>
            <person name="Salamov A."/>
            <person name="Ahrendt S.R."/>
            <person name="Lipzen A."/>
            <person name="Sullivan W."/>
            <person name="Andreopoulos W.B."/>
            <person name="Clum A."/>
            <person name="Lindquist E."/>
            <person name="Daum C."/>
            <person name="Ramamoorthy G.K."/>
            <person name="Gryganskyi A."/>
            <person name="Culley D."/>
            <person name="Magnuson J.K."/>
            <person name="James T.Y."/>
            <person name="O'Malley M.A."/>
            <person name="Stajich J.E."/>
            <person name="Spatafora J.W."/>
            <person name="Visel A."/>
            <person name="Grigoriev I.V."/>
        </authorList>
    </citation>
    <scope>NUCLEOTIDE SEQUENCE [LARGE SCALE GENOMIC DNA]</scope>
    <source>
        <strain evidence="7 8">CBS 931.73</strain>
    </source>
</reference>
<dbReference type="AlphaFoldDB" id="A0A1Y1Z5N7"/>
<evidence type="ECO:0000256" key="1">
    <source>
        <dbReference type="ARBA" id="ARBA00004141"/>
    </source>
</evidence>
<accession>A0A1Y1Z5N7</accession>
<feature type="transmembrane region" description="Helical" evidence="6">
    <location>
        <begin position="104"/>
        <end position="124"/>
    </location>
</feature>
<comment type="subcellular location">
    <subcellularLocation>
        <location evidence="1 6">Membrane</location>
        <topology evidence="1 6">Multi-pass membrane protein</topology>
    </subcellularLocation>
</comment>
<feature type="transmembrane region" description="Helical" evidence="6">
    <location>
        <begin position="34"/>
        <end position="56"/>
    </location>
</feature>
<evidence type="ECO:0000256" key="4">
    <source>
        <dbReference type="ARBA" id="ARBA00022989"/>
    </source>
</evidence>
<keyword evidence="4 6" id="KW-1133">Transmembrane helix</keyword>
<dbReference type="InParanoid" id="A0A1Y1Z5N7"/>
<dbReference type="Proteomes" id="UP000193498">
    <property type="component" value="Unassembled WGS sequence"/>
</dbReference>
<sequence length="171" mass="19827">MDKVRYYQDQLEKELSKYPIFHQVEQKTGVPKTYAVAGFGGLFVLFIFFNIAGSLLTNLVGWVYPAYASFKAIESHTKEDDTQWLTYWTVYGFVNVVEYFSDALLYWIPFYYLFKLGALLWLLLPQFKGAEYVYKAFLRPLLLQHESRLDGLFGKVTAKANAAINDINKSQ</sequence>
<comment type="caution">
    <text evidence="7">The sequence shown here is derived from an EMBL/GenBank/DDBJ whole genome shotgun (WGS) entry which is preliminary data.</text>
</comment>
<evidence type="ECO:0000256" key="2">
    <source>
        <dbReference type="ARBA" id="ARBA00008573"/>
    </source>
</evidence>
<dbReference type="GO" id="GO:0016020">
    <property type="term" value="C:membrane"/>
    <property type="evidence" value="ECO:0007669"/>
    <property type="project" value="UniProtKB-SubCell"/>
</dbReference>
<dbReference type="FunCoup" id="A0A1Y1Z5N7">
    <property type="interactions" value="181"/>
</dbReference>
<dbReference type="EMBL" id="MCFE01000023">
    <property type="protein sequence ID" value="ORY05602.1"/>
    <property type="molecule type" value="Genomic_DNA"/>
</dbReference>
<dbReference type="OrthoDB" id="10009287at2759"/>
<dbReference type="PANTHER" id="PTHR12300:SF161">
    <property type="entry name" value="RECEPTOR EXPRESSION-ENHANCING PROTEIN"/>
    <property type="match status" value="1"/>
</dbReference>
<protein>
    <recommendedName>
        <fullName evidence="6">Protein YOP1</fullName>
    </recommendedName>
</protein>
<comment type="similarity">
    <text evidence="2 6">Belongs to the DP1 family.</text>
</comment>
<keyword evidence="8" id="KW-1185">Reference proteome</keyword>
<proteinExistence type="inferred from homology"/>
<evidence type="ECO:0000313" key="8">
    <source>
        <dbReference type="Proteomes" id="UP000193498"/>
    </source>
</evidence>